<feature type="domain" description="OmpA-like" evidence="7">
    <location>
        <begin position="117"/>
        <end position="232"/>
    </location>
</feature>
<dbReference type="EMBL" id="CADCVX010000358">
    <property type="protein sequence ID" value="CAA9516650.1"/>
    <property type="molecule type" value="Genomic_DNA"/>
</dbReference>
<dbReference type="PROSITE" id="PS51123">
    <property type="entry name" value="OMPA_2"/>
    <property type="match status" value="1"/>
</dbReference>
<accession>A0A6J4T926</accession>
<dbReference type="SUPFAM" id="SSF103088">
    <property type="entry name" value="OmpA-like"/>
    <property type="match status" value="1"/>
</dbReference>
<feature type="region of interest" description="Disordered" evidence="5">
    <location>
        <begin position="44"/>
        <end position="89"/>
    </location>
</feature>
<dbReference type="Gene3D" id="3.30.1330.60">
    <property type="entry name" value="OmpA-like domain"/>
    <property type="match status" value="1"/>
</dbReference>
<keyword evidence="6" id="KW-0732">Signal</keyword>
<evidence type="ECO:0000256" key="2">
    <source>
        <dbReference type="ARBA" id="ARBA00023136"/>
    </source>
</evidence>
<evidence type="ECO:0000313" key="8">
    <source>
        <dbReference type="EMBL" id="CAA9516650.1"/>
    </source>
</evidence>
<sequence length="232" mass="24900">MRALLWAPLLLVGGTLPAASLAQQAATRSVDDYVCAFTDDCADSAQPEDSGTARKGRTSSTRGFSLKRAPATSEVKTNSNAAPAAPTARNRRVVGQALAKTQVRNKPAPAAKEAKLVKAAQRRVDLRLTFETGSASMTEQAKQEARVFAEALGSPKLAERKFVIEGHTDSVGSRAYNLDLSRRRADAVVEYLTGLGVNRSRLRTVGYGFDRPLDGRSARAEENRRVEAVLGS</sequence>
<dbReference type="Pfam" id="PF00691">
    <property type="entry name" value="OmpA"/>
    <property type="match status" value="1"/>
</dbReference>
<dbReference type="InterPro" id="IPR006665">
    <property type="entry name" value="OmpA-like"/>
</dbReference>
<gene>
    <name evidence="8" type="ORF">AVDCRST_MAG91-1946</name>
</gene>
<feature type="compositionally biased region" description="Low complexity" evidence="5">
    <location>
        <begin position="77"/>
        <end position="88"/>
    </location>
</feature>
<evidence type="ECO:0000256" key="6">
    <source>
        <dbReference type="SAM" id="SignalP"/>
    </source>
</evidence>
<evidence type="ECO:0000256" key="1">
    <source>
        <dbReference type="ARBA" id="ARBA00004442"/>
    </source>
</evidence>
<dbReference type="InterPro" id="IPR006664">
    <property type="entry name" value="OMP_bac"/>
</dbReference>
<evidence type="ECO:0000256" key="4">
    <source>
        <dbReference type="PROSITE-ProRule" id="PRU00473"/>
    </source>
</evidence>
<feature type="chain" id="PRO_5026696379" description="OmpA-like domain-containing protein" evidence="6">
    <location>
        <begin position="19"/>
        <end position="232"/>
    </location>
</feature>
<name>A0A6J4T926_9SPHN</name>
<dbReference type="PRINTS" id="PR01021">
    <property type="entry name" value="OMPADOMAIN"/>
</dbReference>
<keyword evidence="3" id="KW-0998">Cell outer membrane</keyword>
<comment type="subcellular location">
    <subcellularLocation>
        <location evidence="1">Cell outer membrane</location>
    </subcellularLocation>
</comment>
<evidence type="ECO:0000256" key="3">
    <source>
        <dbReference type="ARBA" id="ARBA00023237"/>
    </source>
</evidence>
<dbReference type="InterPro" id="IPR036737">
    <property type="entry name" value="OmpA-like_sf"/>
</dbReference>
<feature type="signal peptide" evidence="6">
    <location>
        <begin position="1"/>
        <end position="18"/>
    </location>
</feature>
<dbReference type="CDD" id="cd07185">
    <property type="entry name" value="OmpA_C-like"/>
    <property type="match status" value="1"/>
</dbReference>
<dbReference type="PANTHER" id="PTHR30329">
    <property type="entry name" value="STATOR ELEMENT OF FLAGELLAR MOTOR COMPLEX"/>
    <property type="match status" value="1"/>
</dbReference>
<protein>
    <recommendedName>
        <fullName evidence="7">OmpA-like domain-containing protein</fullName>
    </recommendedName>
</protein>
<reference evidence="8" key="1">
    <citation type="submission" date="2020-02" db="EMBL/GenBank/DDBJ databases">
        <authorList>
            <person name="Meier V. D."/>
        </authorList>
    </citation>
    <scope>NUCLEOTIDE SEQUENCE</scope>
    <source>
        <strain evidence="8">AVDCRST_MAG91</strain>
    </source>
</reference>
<dbReference type="GO" id="GO:0009279">
    <property type="term" value="C:cell outer membrane"/>
    <property type="evidence" value="ECO:0007669"/>
    <property type="project" value="UniProtKB-SubCell"/>
</dbReference>
<proteinExistence type="predicted"/>
<keyword evidence="2 4" id="KW-0472">Membrane</keyword>
<dbReference type="PANTHER" id="PTHR30329:SF21">
    <property type="entry name" value="LIPOPROTEIN YIAD-RELATED"/>
    <property type="match status" value="1"/>
</dbReference>
<evidence type="ECO:0000259" key="7">
    <source>
        <dbReference type="PROSITE" id="PS51123"/>
    </source>
</evidence>
<dbReference type="AlphaFoldDB" id="A0A6J4T926"/>
<organism evidence="8">
    <name type="scientific">uncultured Sphingomonadaceae bacterium</name>
    <dbReference type="NCBI Taxonomy" id="169976"/>
    <lineage>
        <taxon>Bacteria</taxon>
        <taxon>Pseudomonadati</taxon>
        <taxon>Pseudomonadota</taxon>
        <taxon>Alphaproteobacteria</taxon>
        <taxon>Sphingomonadales</taxon>
        <taxon>Sphingomonadaceae</taxon>
        <taxon>environmental samples</taxon>
    </lineage>
</organism>
<dbReference type="InterPro" id="IPR050330">
    <property type="entry name" value="Bact_OuterMem_StrucFunc"/>
</dbReference>
<evidence type="ECO:0000256" key="5">
    <source>
        <dbReference type="SAM" id="MobiDB-lite"/>
    </source>
</evidence>